<reference evidence="3 4" key="1">
    <citation type="submission" date="2015-03" db="EMBL/GenBank/DDBJ databases">
        <title>Genome assembly of Sandaracinus amylolyticus DSM 53668.</title>
        <authorList>
            <person name="Sharma G."/>
            <person name="Subramanian S."/>
        </authorList>
    </citation>
    <scope>NUCLEOTIDE SEQUENCE [LARGE SCALE GENOMIC DNA]</scope>
    <source>
        <strain evidence="3 4">DSM 53668</strain>
    </source>
</reference>
<evidence type="ECO:0000313" key="4">
    <source>
        <dbReference type="Proteomes" id="UP000034883"/>
    </source>
</evidence>
<accession>A0A0F6W7D9</accession>
<dbReference type="STRING" id="927083.DB32_006549"/>
<sequence>MTMMRRTTAAWVLVLALSACARSTERPGPGHELEGRDDAATTCDDAGPGDPTPGDDPLDPQQATCLGLAEPVCASCHLREGTFYLRPSGPPPPPTHVVPLTPPPPGCVEIPDPPPPPPLDPASEIVLTDEQAACLGIDRPPCTACHRRHDVLVLRPIGVPPPPPDTGLVPVDACL</sequence>
<feature type="compositionally biased region" description="Basic and acidic residues" evidence="1">
    <location>
        <begin position="23"/>
        <end position="39"/>
    </location>
</feature>
<feature type="chain" id="PRO_5002511362" description="Lipoprotein" evidence="2">
    <location>
        <begin position="22"/>
        <end position="175"/>
    </location>
</feature>
<dbReference type="AlphaFoldDB" id="A0A0F6W7D9"/>
<proteinExistence type="predicted"/>
<organism evidence="3 4">
    <name type="scientific">Sandaracinus amylolyticus</name>
    <dbReference type="NCBI Taxonomy" id="927083"/>
    <lineage>
        <taxon>Bacteria</taxon>
        <taxon>Pseudomonadati</taxon>
        <taxon>Myxococcota</taxon>
        <taxon>Polyangia</taxon>
        <taxon>Polyangiales</taxon>
        <taxon>Sandaracinaceae</taxon>
        <taxon>Sandaracinus</taxon>
    </lineage>
</organism>
<evidence type="ECO:0000313" key="3">
    <source>
        <dbReference type="EMBL" id="AKF09400.1"/>
    </source>
</evidence>
<dbReference type="PROSITE" id="PS51257">
    <property type="entry name" value="PROKAR_LIPOPROTEIN"/>
    <property type="match status" value="1"/>
</dbReference>
<gene>
    <name evidence="3" type="ORF">DB32_006549</name>
</gene>
<evidence type="ECO:0000256" key="1">
    <source>
        <dbReference type="SAM" id="MobiDB-lite"/>
    </source>
</evidence>
<keyword evidence="2" id="KW-0732">Signal</keyword>
<dbReference type="Proteomes" id="UP000034883">
    <property type="component" value="Chromosome"/>
</dbReference>
<name>A0A0F6W7D9_9BACT</name>
<evidence type="ECO:0000256" key="2">
    <source>
        <dbReference type="SAM" id="SignalP"/>
    </source>
</evidence>
<feature type="region of interest" description="Disordered" evidence="1">
    <location>
        <begin position="23"/>
        <end position="62"/>
    </location>
</feature>
<dbReference type="EMBL" id="CP011125">
    <property type="protein sequence ID" value="AKF09400.1"/>
    <property type="molecule type" value="Genomic_DNA"/>
</dbReference>
<dbReference type="KEGG" id="samy:DB32_006549"/>
<protein>
    <recommendedName>
        <fullName evidence="5">Lipoprotein</fullName>
    </recommendedName>
</protein>
<keyword evidence="4" id="KW-1185">Reference proteome</keyword>
<evidence type="ECO:0008006" key="5">
    <source>
        <dbReference type="Google" id="ProtNLM"/>
    </source>
</evidence>
<feature type="signal peptide" evidence="2">
    <location>
        <begin position="1"/>
        <end position="21"/>
    </location>
</feature>